<reference evidence="3" key="2">
    <citation type="submission" date="2018-04" db="EMBL/GenBank/DDBJ databases">
        <title>OnivRS2 (Oryza nivara Reference Sequence Version 2).</title>
        <authorList>
            <person name="Zhang J."/>
            <person name="Kudrna D."/>
            <person name="Lee S."/>
            <person name="Talag J."/>
            <person name="Rajasekar S."/>
            <person name="Welchert J."/>
            <person name="Hsing Y.-I."/>
            <person name="Wing R.A."/>
        </authorList>
    </citation>
    <scope>NUCLEOTIDE SEQUENCE [LARGE SCALE GENOMIC DNA]</scope>
    <source>
        <strain evidence="3">SL10</strain>
    </source>
</reference>
<sequence length="174" mass="19229">MLFLLLRPCAVPVRACACMAWRFLSSAWFARSLARPVSAVQALCSRKVEKRCDACWFSMPWSTCLCSLVYRRDGIPLVHLSHPKRNEVERLSREEVVAIGDSGAGWGRRPARQEEGAAAGDVVTGLPPGAPAPPRAIHGTAVNAHLRLHPHGRLVRPPLAPQLRRRRHGRRIAA</sequence>
<dbReference type="HOGENOM" id="CLU_1542533_0_0_1"/>
<evidence type="ECO:0000313" key="3">
    <source>
        <dbReference type="EnsemblPlants" id="ONIVA04G25880.1"/>
    </source>
</evidence>
<proteinExistence type="predicted"/>
<feature type="region of interest" description="Disordered" evidence="1">
    <location>
        <begin position="105"/>
        <end position="135"/>
    </location>
</feature>
<evidence type="ECO:0000313" key="4">
    <source>
        <dbReference type="Proteomes" id="UP000006591"/>
    </source>
</evidence>
<keyword evidence="4" id="KW-1185">Reference proteome</keyword>
<reference evidence="3" key="1">
    <citation type="submission" date="2015-04" db="UniProtKB">
        <authorList>
            <consortium name="EnsemblPlants"/>
        </authorList>
    </citation>
    <scope>IDENTIFICATION</scope>
    <source>
        <strain evidence="3">SL10</strain>
    </source>
</reference>
<protein>
    <submittedName>
        <fullName evidence="3">Uncharacterized protein</fullName>
    </submittedName>
</protein>
<feature type="chain" id="PRO_5002361188" evidence="2">
    <location>
        <begin position="35"/>
        <end position="174"/>
    </location>
</feature>
<feature type="compositionally biased region" description="Basic residues" evidence="1">
    <location>
        <begin position="163"/>
        <end position="174"/>
    </location>
</feature>
<organism evidence="3">
    <name type="scientific">Oryza nivara</name>
    <name type="common">Indian wild rice</name>
    <name type="synonym">Oryza sativa f. spontanea</name>
    <dbReference type="NCBI Taxonomy" id="4536"/>
    <lineage>
        <taxon>Eukaryota</taxon>
        <taxon>Viridiplantae</taxon>
        <taxon>Streptophyta</taxon>
        <taxon>Embryophyta</taxon>
        <taxon>Tracheophyta</taxon>
        <taxon>Spermatophyta</taxon>
        <taxon>Magnoliopsida</taxon>
        <taxon>Liliopsida</taxon>
        <taxon>Poales</taxon>
        <taxon>Poaceae</taxon>
        <taxon>BOP clade</taxon>
        <taxon>Oryzoideae</taxon>
        <taxon>Oryzeae</taxon>
        <taxon>Oryzinae</taxon>
        <taxon>Oryza</taxon>
    </lineage>
</organism>
<evidence type="ECO:0000256" key="1">
    <source>
        <dbReference type="SAM" id="MobiDB-lite"/>
    </source>
</evidence>
<feature type="signal peptide" evidence="2">
    <location>
        <begin position="1"/>
        <end position="34"/>
    </location>
</feature>
<dbReference type="AlphaFoldDB" id="A0A0E0H6N1"/>
<evidence type="ECO:0000256" key="2">
    <source>
        <dbReference type="SAM" id="SignalP"/>
    </source>
</evidence>
<dbReference type="Proteomes" id="UP000006591">
    <property type="component" value="Chromosome 4"/>
</dbReference>
<accession>A0A0E0H6N1</accession>
<dbReference type="Gramene" id="ONIVA04G25880.1">
    <property type="protein sequence ID" value="ONIVA04G25880.1"/>
    <property type="gene ID" value="ONIVA04G25880"/>
</dbReference>
<keyword evidence="2" id="KW-0732">Signal</keyword>
<name>A0A0E0H6N1_ORYNI</name>
<feature type="region of interest" description="Disordered" evidence="1">
    <location>
        <begin position="153"/>
        <end position="174"/>
    </location>
</feature>
<dbReference type="EnsemblPlants" id="ONIVA04G25880.1">
    <property type="protein sequence ID" value="ONIVA04G25880.1"/>
    <property type="gene ID" value="ONIVA04G25880"/>
</dbReference>